<dbReference type="SMART" id="SM00331">
    <property type="entry name" value="PP2C_SIG"/>
    <property type="match status" value="1"/>
</dbReference>
<dbReference type="CDD" id="cd06225">
    <property type="entry name" value="HAMP"/>
    <property type="match status" value="1"/>
</dbReference>
<dbReference type="InterPro" id="IPR003660">
    <property type="entry name" value="HAMP_dom"/>
</dbReference>
<dbReference type="GO" id="GO:0007165">
    <property type="term" value="P:signal transduction"/>
    <property type="evidence" value="ECO:0007669"/>
    <property type="project" value="InterPro"/>
</dbReference>
<dbReference type="Pfam" id="PF07228">
    <property type="entry name" value="SpoIIE"/>
    <property type="match status" value="1"/>
</dbReference>
<dbReference type="InterPro" id="IPR001932">
    <property type="entry name" value="PPM-type_phosphatase-like_dom"/>
</dbReference>
<keyword evidence="2" id="KW-0472">Membrane</keyword>
<organism evidence="4">
    <name type="scientific">Candidatus Electrothrix aestuarii</name>
    <dbReference type="NCBI Taxonomy" id="3062594"/>
    <lineage>
        <taxon>Bacteria</taxon>
        <taxon>Pseudomonadati</taxon>
        <taxon>Thermodesulfobacteriota</taxon>
        <taxon>Desulfobulbia</taxon>
        <taxon>Desulfobulbales</taxon>
        <taxon>Desulfobulbaceae</taxon>
        <taxon>Candidatus Electrothrix</taxon>
    </lineage>
</organism>
<sequence>MNHRSLARKLTTSNLSISGEFAVFHFQSEDSEMAEEHKFLGYFMPIKNGEFIICAFSDLESRFAEEQRKVDQILSVIDDKQVGTSGFLIIFNKEREILGYPHKGDHKGDKAFYLYKENQYLWERNIDRFIERAENRGRQGTSNIVNISSSAGVQFEVTVRYFEGFDWYIAIVLPKDELRAPVNRVLRRQFGLIAGIFLLNLAVCIFLITKLTNPLELLARKIKLITSHDFTGADHSELTDNLPVTDHNEIGKLAETFRFMVNRLAENIQQLLVTTAANERMESELNVAREIQLGSLPTCFTFEPECKEIEIYADLIPAREVGGDLYDFYFLDEEHLCITVGDVAGKGVPAALFMVTAKKLIKNIASSQKAFSPADIMTQLNGMLYQDNPNATFVTLFIGILHVKTGMICYANGGHVPPIFTESDSPPSFHKQLSGPIVGVIPGLVYKDISMQLKPGGSIFLCTDGVTEAMNAEDQLFGDARLLEEFTRMQDTQDTSCKETVEGILHEVRAHAGQTLQSDDIAVMMVRWNSQLGEKNEEARDEAVS</sequence>
<dbReference type="EMBL" id="CP159373">
    <property type="protein sequence ID" value="XCN73293.1"/>
    <property type="molecule type" value="Genomic_DNA"/>
</dbReference>
<keyword evidence="1" id="KW-0378">Hydrolase</keyword>
<dbReference type="PANTHER" id="PTHR43156:SF2">
    <property type="entry name" value="STAGE II SPORULATION PROTEIN E"/>
    <property type="match status" value="1"/>
</dbReference>
<dbReference type="GO" id="GO:0016791">
    <property type="term" value="F:phosphatase activity"/>
    <property type="evidence" value="ECO:0007669"/>
    <property type="project" value="TreeGrafter"/>
</dbReference>
<evidence type="ECO:0000256" key="1">
    <source>
        <dbReference type="ARBA" id="ARBA00022801"/>
    </source>
</evidence>
<dbReference type="Gene3D" id="3.60.40.10">
    <property type="entry name" value="PPM-type phosphatase domain"/>
    <property type="match status" value="1"/>
</dbReference>
<keyword evidence="2" id="KW-0812">Transmembrane</keyword>
<evidence type="ECO:0000313" key="4">
    <source>
        <dbReference type="EMBL" id="XCN73293.1"/>
    </source>
</evidence>
<dbReference type="KEGG" id="eaj:Q3M24_00595"/>
<name>A0AAU8LWQ0_9BACT</name>
<dbReference type="GO" id="GO:0016020">
    <property type="term" value="C:membrane"/>
    <property type="evidence" value="ECO:0007669"/>
    <property type="project" value="InterPro"/>
</dbReference>
<accession>A0AAU8LWQ0</accession>
<protein>
    <submittedName>
        <fullName evidence="4">SpoIIE family protein phosphatase</fullName>
    </submittedName>
</protein>
<evidence type="ECO:0000256" key="2">
    <source>
        <dbReference type="SAM" id="Phobius"/>
    </source>
</evidence>
<dbReference type="Pfam" id="PF00672">
    <property type="entry name" value="HAMP"/>
    <property type="match status" value="1"/>
</dbReference>
<dbReference type="SUPFAM" id="SSF81606">
    <property type="entry name" value="PP2C-like"/>
    <property type="match status" value="1"/>
</dbReference>
<dbReference type="Gene3D" id="6.10.340.10">
    <property type="match status" value="1"/>
</dbReference>
<proteinExistence type="predicted"/>
<dbReference type="InterPro" id="IPR052016">
    <property type="entry name" value="Bact_Sigma-Reg"/>
</dbReference>
<dbReference type="PANTHER" id="PTHR43156">
    <property type="entry name" value="STAGE II SPORULATION PROTEIN E-RELATED"/>
    <property type="match status" value="1"/>
</dbReference>
<dbReference type="Gene3D" id="3.30.450.20">
    <property type="entry name" value="PAS domain"/>
    <property type="match status" value="1"/>
</dbReference>
<feature type="domain" description="HAMP" evidence="3">
    <location>
        <begin position="209"/>
        <end position="269"/>
    </location>
</feature>
<keyword evidence="2" id="KW-1133">Transmembrane helix</keyword>
<evidence type="ECO:0000259" key="3">
    <source>
        <dbReference type="PROSITE" id="PS50885"/>
    </source>
</evidence>
<dbReference type="PROSITE" id="PS50885">
    <property type="entry name" value="HAMP"/>
    <property type="match status" value="1"/>
</dbReference>
<dbReference type="Pfam" id="PF17201">
    <property type="entry name" value="Cache_3-Cache_2"/>
    <property type="match status" value="1"/>
</dbReference>
<dbReference type="InterPro" id="IPR036457">
    <property type="entry name" value="PPM-type-like_dom_sf"/>
</dbReference>
<reference evidence="4" key="1">
    <citation type="journal article" date="2024" name="Syst. Appl. Microbiol.">
        <title>First single-strain enrichments of Electrothrix cable bacteria, description of E. aestuarii sp. nov. and E. rattekaaiensis sp. nov., and proposal of a cable bacteria taxonomy following the rules of the SeqCode.</title>
        <authorList>
            <person name="Plum-Jensen L.E."/>
            <person name="Schramm A."/>
            <person name="Marshall I.P.G."/>
        </authorList>
    </citation>
    <scope>NUCLEOTIDE SEQUENCE</scope>
    <source>
        <strain evidence="4">Rat1</strain>
    </source>
</reference>
<dbReference type="InterPro" id="IPR033462">
    <property type="entry name" value="Cache_3-Cache_2"/>
</dbReference>
<gene>
    <name evidence="4" type="ORF">Q3M24_00595</name>
</gene>
<dbReference type="SMART" id="SM00304">
    <property type="entry name" value="HAMP"/>
    <property type="match status" value="1"/>
</dbReference>
<reference evidence="4" key="2">
    <citation type="submission" date="2024-06" db="EMBL/GenBank/DDBJ databases">
        <authorList>
            <person name="Plum-Jensen L.E."/>
            <person name="Schramm A."/>
            <person name="Marshall I.P.G."/>
        </authorList>
    </citation>
    <scope>NUCLEOTIDE SEQUENCE</scope>
    <source>
        <strain evidence="4">Rat1</strain>
    </source>
</reference>
<dbReference type="AlphaFoldDB" id="A0AAU8LWQ0"/>
<feature type="transmembrane region" description="Helical" evidence="2">
    <location>
        <begin position="190"/>
        <end position="208"/>
    </location>
</feature>